<sequence>METRACDGYAQVLQRIVDMHSQLALVAAGKETTLGICTPGSISQATGLLKNCNATELNGHPLQMDLQQRLGRFFALENDANCFAMAEASHGAGSGHECVLGLVLGTGVGAGIVIGRRLRGGRHGIAGEWGHMSIDPTGHACYCGRKGCVEQYLSGSALEARYLENAGHWADAAGIVMMARQGDRIASALMDEFLEKFASALANVVAVLDPDVIVIGGGLASVDELYAEGVQRMREIVFNDGFHTPVLRNMLGNSAGVIGAAMAGV</sequence>
<dbReference type="PROSITE" id="PS01125">
    <property type="entry name" value="ROK"/>
    <property type="match status" value="1"/>
</dbReference>
<evidence type="ECO:0000313" key="3">
    <source>
        <dbReference type="Proteomes" id="UP000198781"/>
    </source>
</evidence>
<dbReference type="PANTHER" id="PTHR18964:SF149">
    <property type="entry name" value="BIFUNCTIONAL UDP-N-ACETYLGLUCOSAMINE 2-EPIMERASE_N-ACETYLMANNOSAMINE KINASE"/>
    <property type="match status" value="1"/>
</dbReference>
<gene>
    <name evidence="2" type="ORF">SAMN05192589_112102</name>
</gene>
<evidence type="ECO:0000256" key="1">
    <source>
        <dbReference type="ARBA" id="ARBA00006479"/>
    </source>
</evidence>
<evidence type="ECO:0000313" key="2">
    <source>
        <dbReference type="EMBL" id="SDE11183.1"/>
    </source>
</evidence>
<comment type="similarity">
    <text evidence="1">Belongs to the ROK (NagC/XylR) family.</text>
</comment>
<organism evidence="2 3">
    <name type="scientific">Paracidovorax valerianellae</name>
    <dbReference type="NCBI Taxonomy" id="187868"/>
    <lineage>
        <taxon>Bacteria</taxon>
        <taxon>Pseudomonadati</taxon>
        <taxon>Pseudomonadota</taxon>
        <taxon>Betaproteobacteria</taxon>
        <taxon>Burkholderiales</taxon>
        <taxon>Comamonadaceae</taxon>
        <taxon>Paracidovorax</taxon>
    </lineage>
</organism>
<accession>A0A1G7A928</accession>
<keyword evidence="2" id="KW-0418">Kinase</keyword>
<dbReference type="SUPFAM" id="SSF53067">
    <property type="entry name" value="Actin-like ATPase domain"/>
    <property type="match status" value="1"/>
</dbReference>
<keyword evidence="3" id="KW-1185">Reference proteome</keyword>
<protein>
    <submittedName>
        <fullName evidence="2">Fructokinase</fullName>
    </submittedName>
</protein>
<dbReference type="STRING" id="187868.SAMN05192589_112102"/>
<dbReference type="EMBL" id="FMZC01000012">
    <property type="protein sequence ID" value="SDE11183.1"/>
    <property type="molecule type" value="Genomic_DNA"/>
</dbReference>
<dbReference type="Pfam" id="PF00480">
    <property type="entry name" value="ROK"/>
    <property type="match status" value="1"/>
</dbReference>
<keyword evidence="2" id="KW-0808">Transferase</keyword>
<reference evidence="2 3" key="1">
    <citation type="submission" date="2016-10" db="EMBL/GenBank/DDBJ databases">
        <authorList>
            <person name="de Groot N.N."/>
        </authorList>
    </citation>
    <scope>NUCLEOTIDE SEQUENCE [LARGE SCALE GENOMIC DNA]</scope>
    <source>
        <strain evidence="2 3">DSM 16619</strain>
    </source>
</reference>
<name>A0A1G7A928_9BURK</name>
<dbReference type="AlphaFoldDB" id="A0A1G7A928"/>
<proteinExistence type="inferred from homology"/>
<dbReference type="InterPro" id="IPR049874">
    <property type="entry name" value="ROK_cs"/>
</dbReference>
<dbReference type="GO" id="GO:0016301">
    <property type="term" value="F:kinase activity"/>
    <property type="evidence" value="ECO:0007669"/>
    <property type="project" value="UniProtKB-KW"/>
</dbReference>
<dbReference type="PANTHER" id="PTHR18964">
    <property type="entry name" value="ROK (REPRESSOR, ORF, KINASE) FAMILY"/>
    <property type="match status" value="1"/>
</dbReference>
<dbReference type="InterPro" id="IPR000600">
    <property type="entry name" value="ROK"/>
</dbReference>
<dbReference type="Gene3D" id="3.30.420.40">
    <property type="match status" value="2"/>
</dbReference>
<dbReference type="InterPro" id="IPR043129">
    <property type="entry name" value="ATPase_NBD"/>
</dbReference>
<dbReference type="Proteomes" id="UP000198781">
    <property type="component" value="Unassembled WGS sequence"/>
</dbReference>